<dbReference type="GO" id="GO:0008830">
    <property type="term" value="F:dTDP-4-dehydrorhamnose 3,5-epimerase activity"/>
    <property type="evidence" value="ECO:0007669"/>
    <property type="project" value="InterPro"/>
</dbReference>
<dbReference type="Pfam" id="PF00908">
    <property type="entry name" value="dTDP_sugar_isom"/>
    <property type="match status" value="1"/>
</dbReference>
<comment type="caution">
    <text evidence="2">The sequence shown here is derived from an EMBL/GenBank/DDBJ whole genome shotgun (WGS) entry which is preliminary data.</text>
</comment>
<evidence type="ECO:0000313" key="2">
    <source>
        <dbReference type="EMBL" id="MPQ62025.1"/>
    </source>
</evidence>
<dbReference type="SUPFAM" id="SSF51182">
    <property type="entry name" value="RmlC-like cupins"/>
    <property type="match status" value="1"/>
</dbReference>
<reference evidence="2 3" key="1">
    <citation type="journal article" date="2019" name="Lett. Appl. Microbiol.">
        <title>A case of 'blown pack' spoilage of vacuum-packaged pork likely associated with Clostridium estertheticum in Canada.</title>
        <authorList>
            <person name="Zhang P."/>
            <person name="Ward P."/>
            <person name="McMullen L.M."/>
            <person name="Yang X."/>
        </authorList>
    </citation>
    <scope>NUCLEOTIDE SEQUENCE [LARGE SCALE GENOMIC DNA]</scope>
    <source>
        <strain evidence="2 3">MA19</strain>
    </source>
</reference>
<proteinExistence type="predicted"/>
<dbReference type="InterPro" id="IPR011051">
    <property type="entry name" value="RmlC_Cupin_sf"/>
</dbReference>
<organism evidence="2 3">
    <name type="scientific">Clostridium estertheticum</name>
    <dbReference type="NCBI Taxonomy" id="238834"/>
    <lineage>
        <taxon>Bacteria</taxon>
        <taxon>Bacillati</taxon>
        <taxon>Bacillota</taxon>
        <taxon>Clostridia</taxon>
        <taxon>Eubacteriales</taxon>
        <taxon>Clostridiaceae</taxon>
        <taxon>Clostridium</taxon>
    </lineage>
</organism>
<dbReference type="PANTHER" id="PTHR21047">
    <property type="entry name" value="DTDP-6-DEOXY-D-GLUCOSE-3,5 EPIMERASE"/>
    <property type="match status" value="1"/>
</dbReference>
<dbReference type="Gene3D" id="2.60.120.10">
    <property type="entry name" value="Jelly Rolls"/>
    <property type="match status" value="1"/>
</dbReference>
<protein>
    <submittedName>
        <fullName evidence="2">dTDP-4-keto-6-deoxy-D-glucose epimerase</fullName>
    </submittedName>
</protein>
<dbReference type="GO" id="GO:0000271">
    <property type="term" value="P:polysaccharide biosynthetic process"/>
    <property type="evidence" value="ECO:0007669"/>
    <property type="project" value="TreeGrafter"/>
</dbReference>
<dbReference type="InterPro" id="IPR014710">
    <property type="entry name" value="RmlC-like_jellyroll"/>
</dbReference>
<evidence type="ECO:0000313" key="3">
    <source>
        <dbReference type="Proteomes" id="UP000342249"/>
    </source>
</evidence>
<dbReference type="InterPro" id="IPR000888">
    <property type="entry name" value="RmlC-like"/>
</dbReference>
<feature type="site" description="Participates in a stacking interaction with the thymidine ring of dTDP-4-oxo-6-deoxyglucose" evidence="1">
    <location>
        <position position="138"/>
    </location>
</feature>
<gene>
    <name evidence="2" type="ORF">E4V82_07860</name>
</gene>
<accession>A0A5N7IZV7</accession>
<dbReference type="EMBL" id="SPSF01000017">
    <property type="protein sequence ID" value="MPQ62025.1"/>
    <property type="molecule type" value="Genomic_DNA"/>
</dbReference>
<dbReference type="AlphaFoldDB" id="A0A5N7IZV7"/>
<evidence type="ECO:0000256" key="1">
    <source>
        <dbReference type="PIRSR" id="PIRSR600888-3"/>
    </source>
</evidence>
<dbReference type="GO" id="GO:0005829">
    <property type="term" value="C:cytosol"/>
    <property type="evidence" value="ECO:0007669"/>
    <property type="project" value="TreeGrafter"/>
</dbReference>
<dbReference type="RefSeq" id="WP_152751848.1">
    <property type="nucleotide sequence ID" value="NZ_SPSE01000019.1"/>
</dbReference>
<name>A0A5N7IZV7_9CLOT</name>
<dbReference type="CDD" id="cd00438">
    <property type="entry name" value="cupin_RmlC"/>
    <property type="match status" value="1"/>
</dbReference>
<dbReference type="Proteomes" id="UP000342249">
    <property type="component" value="Unassembled WGS sequence"/>
</dbReference>
<sequence>MKVISTSLEEVKILEYEFNTDNRGLSYPLYCKSELEKEEIHFNYIEERIYCSAKVGTLYGIHFQNNPKPQAKLLFCIKGRGIDYAIDLRKDSSTYLKWTSVELSEDNRKQIYIPKGFGHAFISLEHDTKNVMRFDEPFDSRYSRQIAYNDPEIGIIYPIDNPILAPHDINAPTLKNSDLNL</sequence>
<dbReference type="PANTHER" id="PTHR21047:SF2">
    <property type="entry name" value="THYMIDINE DIPHOSPHO-4-KETO-RHAMNOSE 3,5-EPIMERASE"/>
    <property type="match status" value="1"/>
</dbReference>